<feature type="domain" description="NADP-dependent oxidoreductase" evidence="2">
    <location>
        <begin position="15"/>
        <end position="304"/>
    </location>
</feature>
<dbReference type="PANTHER" id="PTHR43364:SF4">
    <property type="entry name" value="NAD(P)-LINKED OXIDOREDUCTASE SUPERFAMILY PROTEIN"/>
    <property type="match status" value="1"/>
</dbReference>
<dbReference type="RefSeq" id="WP_193436348.1">
    <property type="nucleotide sequence ID" value="NZ_CP063144.1"/>
</dbReference>
<accession>A0A7M1UQT0</accession>
<dbReference type="EMBL" id="CP063144">
    <property type="protein sequence ID" value="QOR94551.1"/>
    <property type="molecule type" value="Genomic_DNA"/>
</dbReference>
<dbReference type="CDD" id="cd19084">
    <property type="entry name" value="AKR_AKR11B1-like"/>
    <property type="match status" value="1"/>
</dbReference>
<dbReference type="InterPro" id="IPR023210">
    <property type="entry name" value="NADP_OxRdtase_dom"/>
</dbReference>
<dbReference type="InterPro" id="IPR050523">
    <property type="entry name" value="AKR_Detox_Biosynth"/>
</dbReference>
<dbReference type="Gene3D" id="3.20.20.100">
    <property type="entry name" value="NADP-dependent oxidoreductase domain"/>
    <property type="match status" value="1"/>
</dbReference>
<dbReference type="SUPFAM" id="SSF51430">
    <property type="entry name" value="NAD(P)-linked oxidoreductase"/>
    <property type="match status" value="1"/>
</dbReference>
<dbReference type="PROSITE" id="PS00062">
    <property type="entry name" value="ALDOKETO_REDUCTASE_2"/>
    <property type="match status" value="1"/>
</dbReference>
<evidence type="ECO:0000256" key="1">
    <source>
        <dbReference type="ARBA" id="ARBA00023002"/>
    </source>
</evidence>
<keyword evidence="4" id="KW-1185">Reference proteome</keyword>
<dbReference type="GO" id="GO:0016491">
    <property type="term" value="F:oxidoreductase activity"/>
    <property type="evidence" value="ECO:0007669"/>
    <property type="project" value="UniProtKB-KW"/>
</dbReference>
<name>A0A7M1UQT0_9CREN</name>
<evidence type="ECO:0000313" key="4">
    <source>
        <dbReference type="Proteomes" id="UP000593766"/>
    </source>
</evidence>
<evidence type="ECO:0000313" key="3">
    <source>
        <dbReference type="EMBL" id="QOR94551.1"/>
    </source>
</evidence>
<dbReference type="PANTHER" id="PTHR43364">
    <property type="entry name" value="NADH-SPECIFIC METHYLGLYOXAL REDUCTASE-RELATED"/>
    <property type="match status" value="1"/>
</dbReference>
<dbReference type="AlphaFoldDB" id="A0A7M1UQT0"/>
<organism evidence="3 4">
    <name type="scientific">Thermosphaera chiliense</name>
    <dbReference type="NCBI Taxonomy" id="3402707"/>
    <lineage>
        <taxon>Archaea</taxon>
        <taxon>Thermoproteota</taxon>
        <taxon>Thermoprotei</taxon>
        <taxon>Desulfurococcales</taxon>
        <taxon>Desulfurococcaceae</taxon>
        <taxon>Thermosphaera</taxon>
    </lineage>
</organism>
<dbReference type="GeneID" id="59453951"/>
<sequence>MEYTTLGWTDLKVSRIGLGTWQYSEAWGLTDYEKAKQVIAKAVELGINFFDTAMVYGRGMSEEFLGRALKEVGVNRDEVVIATKIPGEFLNPHDIFKSVDKSLKRLGVDSIDLLQLHWPPCWHNFPTSTYAKTLERLVLLGKVKYLGVSNYPVVLIEELRSSFSFTDIVSMQYRFNLAERWAEEELIPYAEANDLTFIPWSPLAKGALTGKYSPGALPEFKDVRGGEAVFHPENFAKLEKLLNTLRDVAAKYGKTPAQVVLNWMLKYSPVILPIPGAKTPEQVEELAGALGWELSYEDWRRIDEESRAVKISYATW</sequence>
<proteinExistence type="predicted"/>
<dbReference type="Pfam" id="PF00248">
    <property type="entry name" value="Aldo_ket_red"/>
    <property type="match status" value="1"/>
</dbReference>
<keyword evidence="1" id="KW-0560">Oxidoreductase</keyword>
<dbReference type="KEGG" id="tcs:IMZ38_00995"/>
<dbReference type="PRINTS" id="PR00069">
    <property type="entry name" value="ALDKETRDTASE"/>
</dbReference>
<gene>
    <name evidence="3" type="ORF">IMZ38_00995</name>
</gene>
<dbReference type="InterPro" id="IPR036812">
    <property type="entry name" value="NAD(P)_OxRdtase_dom_sf"/>
</dbReference>
<dbReference type="InterPro" id="IPR018170">
    <property type="entry name" value="Aldo/ket_reductase_CS"/>
</dbReference>
<reference evidence="3 4" key="1">
    <citation type="submission" date="2020-10" db="EMBL/GenBank/DDBJ databases">
        <title>Complete genome sequence of Thermosphaera aggregans strain 3507.</title>
        <authorList>
            <person name="Zayulina K.S."/>
            <person name="Elcheninov A.G."/>
            <person name="Toshchakov S.V."/>
            <person name="Kublanov I.V."/>
            <person name="Kochetkova T.V."/>
        </authorList>
    </citation>
    <scope>NUCLEOTIDE SEQUENCE [LARGE SCALE GENOMIC DNA]</scope>
    <source>
        <strain evidence="3 4">3507</strain>
    </source>
</reference>
<protein>
    <submittedName>
        <fullName evidence="3">Aldo/keto reductase</fullName>
    </submittedName>
</protein>
<dbReference type="InterPro" id="IPR020471">
    <property type="entry name" value="AKR"/>
</dbReference>
<dbReference type="Proteomes" id="UP000593766">
    <property type="component" value="Chromosome"/>
</dbReference>
<dbReference type="OrthoDB" id="7236at2157"/>
<evidence type="ECO:0000259" key="2">
    <source>
        <dbReference type="Pfam" id="PF00248"/>
    </source>
</evidence>